<name>A0A9J5XWB2_SOLCO</name>
<protein>
    <submittedName>
        <fullName evidence="3">Uncharacterized protein</fullName>
    </submittedName>
</protein>
<feature type="region of interest" description="Disordered" evidence="2">
    <location>
        <begin position="1"/>
        <end position="30"/>
    </location>
</feature>
<feature type="coiled-coil region" evidence="1">
    <location>
        <begin position="95"/>
        <end position="165"/>
    </location>
</feature>
<reference evidence="3 4" key="1">
    <citation type="submission" date="2020-09" db="EMBL/GenBank/DDBJ databases">
        <title>De no assembly of potato wild relative species, Solanum commersonii.</title>
        <authorList>
            <person name="Cho K."/>
        </authorList>
    </citation>
    <scope>NUCLEOTIDE SEQUENCE [LARGE SCALE GENOMIC DNA]</scope>
    <source>
        <strain evidence="3">LZ3.2</strain>
        <tissue evidence="3">Leaf</tissue>
    </source>
</reference>
<sequence length="166" mass="19320">MTNKEADLSMKRAFTSMGDSSENESKDEGFKNQSLLAIGQADKYIFLALIIETDSEDDEEDDKQSNVSLHHNKVKIDSYSKRELESLLSTLIDAYQSISSEREQMMENYASLRKENDNLEKYNLRLQNKLKDRFSDVTADDLYNCEKLRQRRKSAEIKKEKKETNT</sequence>
<gene>
    <name evidence="3" type="ORF">H5410_042022</name>
</gene>
<organism evidence="3 4">
    <name type="scientific">Solanum commersonii</name>
    <name type="common">Commerson's wild potato</name>
    <name type="synonym">Commerson's nightshade</name>
    <dbReference type="NCBI Taxonomy" id="4109"/>
    <lineage>
        <taxon>Eukaryota</taxon>
        <taxon>Viridiplantae</taxon>
        <taxon>Streptophyta</taxon>
        <taxon>Embryophyta</taxon>
        <taxon>Tracheophyta</taxon>
        <taxon>Spermatophyta</taxon>
        <taxon>Magnoliopsida</taxon>
        <taxon>eudicotyledons</taxon>
        <taxon>Gunneridae</taxon>
        <taxon>Pentapetalae</taxon>
        <taxon>asterids</taxon>
        <taxon>lamiids</taxon>
        <taxon>Solanales</taxon>
        <taxon>Solanaceae</taxon>
        <taxon>Solanoideae</taxon>
        <taxon>Solaneae</taxon>
        <taxon>Solanum</taxon>
    </lineage>
</organism>
<accession>A0A9J5XWB2</accession>
<keyword evidence="1" id="KW-0175">Coiled coil</keyword>
<evidence type="ECO:0000313" key="4">
    <source>
        <dbReference type="Proteomes" id="UP000824120"/>
    </source>
</evidence>
<feature type="compositionally biased region" description="Basic and acidic residues" evidence="2">
    <location>
        <begin position="1"/>
        <end position="10"/>
    </location>
</feature>
<comment type="caution">
    <text evidence="3">The sequence shown here is derived from an EMBL/GenBank/DDBJ whole genome shotgun (WGS) entry which is preliminary data.</text>
</comment>
<evidence type="ECO:0000313" key="3">
    <source>
        <dbReference type="EMBL" id="KAG5591508.1"/>
    </source>
</evidence>
<evidence type="ECO:0000256" key="2">
    <source>
        <dbReference type="SAM" id="MobiDB-lite"/>
    </source>
</evidence>
<dbReference type="Proteomes" id="UP000824120">
    <property type="component" value="Chromosome 8"/>
</dbReference>
<keyword evidence="4" id="KW-1185">Reference proteome</keyword>
<dbReference type="AlphaFoldDB" id="A0A9J5XWB2"/>
<proteinExistence type="predicted"/>
<evidence type="ECO:0000256" key="1">
    <source>
        <dbReference type="SAM" id="Coils"/>
    </source>
</evidence>
<dbReference type="EMBL" id="JACXVP010000008">
    <property type="protein sequence ID" value="KAG5591508.1"/>
    <property type="molecule type" value="Genomic_DNA"/>
</dbReference>